<keyword evidence="2" id="KW-0812">Transmembrane</keyword>
<accession>A0A0C2N0M0</accession>
<evidence type="ECO:0000256" key="2">
    <source>
        <dbReference type="SAM" id="Phobius"/>
    </source>
</evidence>
<dbReference type="AlphaFoldDB" id="A0A0C2N0M0"/>
<evidence type="ECO:0000256" key="1">
    <source>
        <dbReference type="SAM" id="MobiDB-lite"/>
    </source>
</evidence>
<evidence type="ECO:0000313" key="4">
    <source>
        <dbReference type="EMBL" id="KII67447.1"/>
    </source>
</evidence>
<dbReference type="Proteomes" id="UP000031668">
    <property type="component" value="Unassembled WGS sequence"/>
</dbReference>
<feature type="transmembrane region" description="Helical" evidence="2">
    <location>
        <begin position="175"/>
        <end position="199"/>
    </location>
</feature>
<comment type="caution">
    <text evidence="4">The sequence shown here is derived from an EMBL/GenBank/DDBJ whole genome shotgun (WGS) entry which is preliminary data.</text>
</comment>
<gene>
    <name evidence="4" type="ORF">RF11_07832</name>
</gene>
<sequence length="242" mass="27656">MFKMVSALSIVIIFHIVSTVKSGKLPQIEEYFEKYLSPKYPVECSLSKASVICVLSYPYSRNIMEYFSVYIDCEHRKISFGTSLGKYLTVNPTKIAENDSLVIKSQRFDIQIYYKTLVNETYVNVTVYSDQNLTQPFIRIENHIPDIFSICSNISTGIRTDSDHQSNENEEITNLGLGLVIALGIVLHFCLCIFIYNIGFCIRSRCFTRENCHHEWNHSASMSTFSSSSSESKESKSHTNQT</sequence>
<feature type="signal peptide" evidence="3">
    <location>
        <begin position="1"/>
        <end position="22"/>
    </location>
</feature>
<feature type="chain" id="PRO_5002152518" description="CUB domain-containing protein" evidence="3">
    <location>
        <begin position="23"/>
        <end position="242"/>
    </location>
</feature>
<protein>
    <recommendedName>
        <fullName evidence="6">CUB domain-containing protein</fullName>
    </recommendedName>
</protein>
<evidence type="ECO:0008006" key="6">
    <source>
        <dbReference type="Google" id="ProtNLM"/>
    </source>
</evidence>
<keyword evidence="5" id="KW-1185">Reference proteome</keyword>
<dbReference type="EMBL" id="JWZT01003185">
    <property type="protein sequence ID" value="KII67447.1"/>
    <property type="molecule type" value="Genomic_DNA"/>
</dbReference>
<organism evidence="4 5">
    <name type="scientific">Thelohanellus kitauei</name>
    <name type="common">Myxosporean</name>
    <dbReference type="NCBI Taxonomy" id="669202"/>
    <lineage>
        <taxon>Eukaryota</taxon>
        <taxon>Metazoa</taxon>
        <taxon>Cnidaria</taxon>
        <taxon>Myxozoa</taxon>
        <taxon>Myxosporea</taxon>
        <taxon>Bivalvulida</taxon>
        <taxon>Platysporina</taxon>
        <taxon>Myxobolidae</taxon>
        <taxon>Thelohanellus</taxon>
    </lineage>
</organism>
<feature type="region of interest" description="Disordered" evidence="1">
    <location>
        <begin position="221"/>
        <end position="242"/>
    </location>
</feature>
<keyword evidence="3" id="KW-0732">Signal</keyword>
<reference evidence="4 5" key="1">
    <citation type="journal article" date="2014" name="Genome Biol. Evol.">
        <title>The genome of the myxosporean Thelohanellus kitauei shows adaptations to nutrient acquisition within its fish host.</title>
        <authorList>
            <person name="Yang Y."/>
            <person name="Xiong J."/>
            <person name="Zhou Z."/>
            <person name="Huo F."/>
            <person name="Miao W."/>
            <person name="Ran C."/>
            <person name="Liu Y."/>
            <person name="Zhang J."/>
            <person name="Feng J."/>
            <person name="Wang M."/>
            <person name="Wang M."/>
            <person name="Wang L."/>
            <person name="Yao B."/>
        </authorList>
    </citation>
    <scope>NUCLEOTIDE SEQUENCE [LARGE SCALE GENOMIC DNA]</scope>
    <source>
        <strain evidence="4">Wuqing</strain>
    </source>
</reference>
<evidence type="ECO:0000256" key="3">
    <source>
        <dbReference type="SAM" id="SignalP"/>
    </source>
</evidence>
<evidence type="ECO:0000313" key="5">
    <source>
        <dbReference type="Proteomes" id="UP000031668"/>
    </source>
</evidence>
<proteinExistence type="predicted"/>
<feature type="compositionally biased region" description="Low complexity" evidence="1">
    <location>
        <begin position="221"/>
        <end position="230"/>
    </location>
</feature>
<keyword evidence="2" id="KW-0472">Membrane</keyword>
<name>A0A0C2N0M0_THEKT</name>
<feature type="compositionally biased region" description="Basic and acidic residues" evidence="1">
    <location>
        <begin position="231"/>
        <end position="242"/>
    </location>
</feature>
<keyword evidence="2" id="KW-1133">Transmembrane helix</keyword>